<proteinExistence type="predicted"/>
<reference evidence="3" key="1">
    <citation type="submission" date="2021-06" db="EMBL/GenBank/DDBJ databases">
        <authorList>
            <person name="Kallberg Y."/>
            <person name="Tangrot J."/>
            <person name="Rosling A."/>
        </authorList>
    </citation>
    <scope>NUCLEOTIDE SEQUENCE</scope>
    <source>
        <strain evidence="3">CL551</strain>
    </source>
</reference>
<dbReference type="OrthoDB" id="6407410at2759"/>
<comment type="caution">
    <text evidence="3">The sequence shown here is derived from an EMBL/GenBank/DDBJ whole genome shotgun (WGS) entry which is preliminary data.</text>
</comment>
<evidence type="ECO:0000256" key="1">
    <source>
        <dbReference type="SAM" id="MobiDB-lite"/>
    </source>
</evidence>
<feature type="compositionally biased region" description="Basic and acidic residues" evidence="1">
    <location>
        <begin position="1"/>
        <end position="10"/>
    </location>
</feature>
<organism evidence="3 4">
    <name type="scientific">Acaulospora morrowiae</name>
    <dbReference type="NCBI Taxonomy" id="94023"/>
    <lineage>
        <taxon>Eukaryota</taxon>
        <taxon>Fungi</taxon>
        <taxon>Fungi incertae sedis</taxon>
        <taxon>Mucoromycota</taxon>
        <taxon>Glomeromycotina</taxon>
        <taxon>Glomeromycetes</taxon>
        <taxon>Diversisporales</taxon>
        <taxon>Acaulosporaceae</taxon>
        <taxon>Acaulospora</taxon>
    </lineage>
</organism>
<keyword evidence="2" id="KW-0812">Transmembrane</keyword>
<keyword evidence="2" id="KW-0472">Membrane</keyword>
<feature type="transmembrane region" description="Helical" evidence="2">
    <location>
        <begin position="267"/>
        <end position="286"/>
    </location>
</feature>
<feature type="transmembrane region" description="Helical" evidence="2">
    <location>
        <begin position="86"/>
        <end position="106"/>
    </location>
</feature>
<accession>A0A9N8Z8G9</accession>
<name>A0A9N8Z8G9_9GLOM</name>
<sequence length="287" mass="33844">MSHQREKLEIIVHPPSPSLTSNTSESDPEISPSSPPNGDFFLRRHSERDVTVTTDNSTQTAQVKKKNDCCSRTCHKIKRVNEILTWVRLIVALTLYLLIAVDVIHIRKNKDKKFWVEVLTQLTNIEFTFLTLLMQPKRLINLPRAARIWWWNTKNTTFFNKVKFRRSAISQDIQVDLEGNNYSNYLQESKKPPDYIRELQRKVHESYNWYNYEDSLSEESEKMEQRKEIICSPSKLFFILILWNIGCLSQYGICVILWFLPQKQRPELPYIILSAITVFCEVITFIL</sequence>
<gene>
    <name evidence="3" type="ORF">AMORRO_LOCUS2288</name>
</gene>
<feature type="transmembrane region" description="Helical" evidence="2">
    <location>
        <begin position="236"/>
        <end position="261"/>
    </location>
</feature>
<feature type="region of interest" description="Disordered" evidence="1">
    <location>
        <begin position="1"/>
        <end position="38"/>
    </location>
</feature>
<evidence type="ECO:0000313" key="3">
    <source>
        <dbReference type="EMBL" id="CAG8480600.1"/>
    </source>
</evidence>
<dbReference type="AlphaFoldDB" id="A0A9N8Z8G9"/>
<evidence type="ECO:0000256" key="2">
    <source>
        <dbReference type="SAM" id="Phobius"/>
    </source>
</evidence>
<dbReference type="Proteomes" id="UP000789342">
    <property type="component" value="Unassembled WGS sequence"/>
</dbReference>
<keyword evidence="4" id="KW-1185">Reference proteome</keyword>
<dbReference type="EMBL" id="CAJVPV010000947">
    <property type="protein sequence ID" value="CAG8480600.1"/>
    <property type="molecule type" value="Genomic_DNA"/>
</dbReference>
<evidence type="ECO:0000313" key="4">
    <source>
        <dbReference type="Proteomes" id="UP000789342"/>
    </source>
</evidence>
<feature type="non-terminal residue" evidence="3">
    <location>
        <position position="1"/>
    </location>
</feature>
<keyword evidence="2" id="KW-1133">Transmembrane helix</keyword>
<protein>
    <submittedName>
        <fullName evidence="3">10836_t:CDS:1</fullName>
    </submittedName>
</protein>